<dbReference type="PANTHER" id="PTHR12479">
    <property type="entry name" value="LYSOSOMAL-ASSOCIATED TRANSMEMBRANE PROTEIN"/>
    <property type="match status" value="1"/>
</dbReference>
<dbReference type="AlphaFoldDB" id="A0A834Y2J4"/>
<reference evidence="7 8" key="1">
    <citation type="submission" date="2020-08" db="EMBL/GenBank/DDBJ databases">
        <title>Aphidius gifuensis genome sequencing and assembly.</title>
        <authorList>
            <person name="Du Z."/>
        </authorList>
    </citation>
    <scope>NUCLEOTIDE SEQUENCE [LARGE SCALE GENOMIC DNA]</scope>
    <source>
        <strain evidence="7">YNYX2018</strain>
        <tissue evidence="7">Adults</tissue>
    </source>
</reference>
<feature type="transmembrane region" description="Helical" evidence="5">
    <location>
        <begin position="128"/>
        <end position="149"/>
    </location>
</feature>
<keyword evidence="8" id="KW-1185">Reference proteome</keyword>
<comment type="caution">
    <text evidence="7">The sequence shown here is derived from an EMBL/GenBank/DDBJ whole genome shotgun (WGS) entry which is preliminary data.</text>
</comment>
<evidence type="ECO:0000259" key="6">
    <source>
        <dbReference type="Pfam" id="PF22954"/>
    </source>
</evidence>
<dbReference type="InterPro" id="IPR054291">
    <property type="entry name" value="DUF7027"/>
</dbReference>
<dbReference type="GO" id="GO:0012505">
    <property type="term" value="C:endomembrane system"/>
    <property type="evidence" value="ECO:0007669"/>
    <property type="project" value="UniProtKB-SubCell"/>
</dbReference>
<dbReference type="OrthoDB" id="8118226at2759"/>
<dbReference type="GO" id="GO:0005765">
    <property type="term" value="C:lysosomal membrane"/>
    <property type="evidence" value="ECO:0007669"/>
    <property type="project" value="TreeGrafter"/>
</dbReference>
<accession>A0A834Y2J4</accession>
<organism evidence="7 8">
    <name type="scientific">Aphidius gifuensis</name>
    <name type="common">Parasitoid wasp</name>
    <dbReference type="NCBI Taxonomy" id="684658"/>
    <lineage>
        <taxon>Eukaryota</taxon>
        <taxon>Metazoa</taxon>
        <taxon>Ecdysozoa</taxon>
        <taxon>Arthropoda</taxon>
        <taxon>Hexapoda</taxon>
        <taxon>Insecta</taxon>
        <taxon>Pterygota</taxon>
        <taxon>Neoptera</taxon>
        <taxon>Endopterygota</taxon>
        <taxon>Hymenoptera</taxon>
        <taxon>Apocrita</taxon>
        <taxon>Ichneumonoidea</taxon>
        <taxon>Braconidae</taxon>
        <taxon>Aphidiinae</taxon>
        <taxon>Aphidius</taxon>
    </lineage>
</organism>
<feature type="transmembrane region" description="Helical" evidence="5">
    <location>
        <begin position="90"/>
        <end position="116"/>
    </location>
</feature>
<comment type="subcellular location">
    <subcellularLocation>
        <location evidence="1">Endomembrane system</location>
        <topology evidence="1">Multi-pass membrane protein</topology>
    </subcellularLocation>
</comment>
<dbReference type="Pfam" id="PF22954">
    <property type="entry name" value="DUF7027"/>
    <property type="match status" value="1"/>
</dbReference>
<keyword evidence="2 5" id="KW-0812">Transmembrane</keyword>
<feature type="transmembrane region" description="Helical" evidence="5">
    <location>
        <begin position="20"/>
        <end position="47"/>
    </location>
</feature>
<gene>
    <name evidence="7" type="ORF">HCN44_002451</name>
</gene>
<evidence type="ECO:0000256" key="5">
    <source>
        <dbReference type="SAM" id="Phobius"/>
    </source>
</evidence>
<evidence type="ECO:0000313" key="8">
    <source>
        <dbReference type="Proteomes" id="UP000639338"/>
    </source>
</evidence>
<feature type="domain" description="DUF7027" evidence="6">
    <location>
        <begin position="24"/>
        <end position="107"/>
    </location>
</feature>
<evidence type="ECO:0000256" key="2">
    <source>
        <dbReference type="ARBA" id="ARBA00022692"/>
    </source>
</evidence>
<dbReference type="EMBL" id="JACMRX010000001">
    <property type="protein sequence ID" value="KAF7996805.1"/>
    <property type="molecule type" value="Genomic_DNA"/>
</dbReference>
<dbReference type="InterPro" id="IPR051115">
    <property type="entry name" value="LAPTM_transporter"/>
</dbReference>
<feature type="transmembrane region" description="Helical" evidence="5">
    <location>
        <begin position="59"/>
        <end position="78"/>
    </location>
</feature>
<evidence type="ECO:0000256" key="1">
    <source>
        <dbReference type="ARBA" id="ARBA00004127"/>
    </source>
</evidence>
<keyword evidence="4 5" id="KW-0472">Membrane</keyword>
<evidence type="ECO:0000313" key="7">
    <source>
        <dbReference type="EMBL" id="KAF7996805.1"/>
    </source>
</evidence>
<sequence>MADVSLPCIPRMNTNSCCCFNARTGCLIISVLGIIGSILSVIQNTILILNDDKTENKGALLAISFLINLPSIIIHYLLFRGVTQEKPKLMYPWIYLSFVGLILSVALTIIGSIGFLVAGKSSNGQNPIMLVIGFVIMMIIFIGISYHFFSAVVTHCQHLIFNRNNQSNQIRQRP</sequence>
<name>A0A834Y2J4_APHGI</name>
<evidence type="ECO:0000256" key="4">
    <source>
        <dbReference type="ARBA" id="ARBA00023136"/>
    </source>
</evidence>
<protein>
    <recommendedName>
        <fullName evidence="6">DUF7027 domain-containing protein</fullName>
    </recommendedName>
</protein>
<dbReference type="Proteomes" id="UP000639338">
    <property type="component" value="Unassembled WGS sequence"/>
</dbReference>
<dbReference type="PANTHER" id="PTHR12479:SF10">
    <property type="entry name" value="LYSOSOMAL-ASSOCIATED TRANSMEMBRANE PROTEIN"/>
    <property type="match status" value="1"/>
</dbReference>
<keyword evidence="3 5" id="KW-1133">Transmembrane helix</keyword>
<evidence type="ECO:0000256" key="3">
    <source>
        <dbReference type="ARBA" id="ARBA00022989"/>
    </source>
</evidence>
<proteinExistence type="predicted"/>